<dbReference type="RefSeq" id="WP_021697159.1">
    <property type="nucleotide sequence ID" value="NZ_BATC01000017.1"/>
</dbReference>
<keyword evidence="1" id="KW-1133">Transmembrane helix</keyword>
<evidence type="ECO:0000313" key="2">
    <source>
        <dbReference type="EMBL" id="GAD59064.1"/>
    </source>
</evidence>
<evidence type="ECO:0000256" key="1">
    <source>
        <dbReference type="SAM" id="Phobius"/>
    </source>
</evidence>
<keyword evidence="1" id="KW-0472">Membrane</keyword>
<dbReference type="EMBL" id="BATC01000017">
    <property type="protein sequence ID" value="GAD59064.1"/>
    <property type="molecule type" value="Genomic_DNA"/>
</dbReference>
<sequence>MEPESLKSVVLWLATGVELLAVIIIAAAVVEAVVRVVGAFNAELHPEGRTYPALSKKEEIRLRLGRWLVLGLEFLLAADILKTAVAPTWTEIGQLAAIAALRTALNHFLRREIEHARGQPESDA</sequence>
<dbReference type="InterPro" id="IPR012427">
    <property type="entry name" value="DUF1622"/>
</dbReference>
<accession>A0A8E0KLZ7</accession>
<dbReference type="Proteomes" id="UP000016569">
    <property type="component" value="Unassembled WGS sequence"/>
</dbReference>
<name>A0A8E0KLZ7_9CAUL</name>
<dbReference type="PANTHER" id="PTHR38468">
    <property type="entry name" value="SLL0939 PROTEIN"/>
    <property type="match status" value="1"/>
</dbReference>
<dbReference type="OrthoDB" id="9812897at2"/>
<proteinExistence type="predicted"/>
<feature type="transmembrane region" description="Helical" evidence="1">
    <location>
        <begin position="12"/>
        <end position="34"/>
    </location>
</feature>
<dbReference type="Pfam" id="PF07784">
    <property type="entry name" value="DUF1622"/>
    <property type="match status" value="1"/>
</dbReference>
<protein>
    <recommendedName>
        <fullName evidence="4">DUF1622 domain-containing protein</fullName>
    </recommendedName>
</protein>
<gene>
    <name evidence="2" type="ORF">MBEBAB_1314</name>
</gene>
<keyword evidence="3" id="KW-1185">Reference proteome</keyword>
<dbReference type="AlphaFoldDB" id="A0A8E0KLZ7"/>
<evidence type="ECO:0008006" key="4">
    <source>
        <dbReference type="Google" id="ProtNLM"/>
    </source>
</evidence>
<evidence type="ECO:0000313" key="3">
    <source>
        <dbReference type="Proteomes" id="UP000016569"/>
    </source>
</evidence>
<keyword evidence="1" id="KW-0812">Transmembrane</keyword>
<comment type="caution">
    <text evidence="2">The sequence shown here is derived from an EMBL/GenBank/DDBJ whole genome shotgun (WGS) entry which is preliminary data.</text>
</comment>
<reference evidence="3" key="1">
    <citation type="journal article" date="2013" name="Genome Announc.">
        <title>Draft Genome Sequence of the Dimorphic Prosthecate Bacterium Brevundimonas abyssalis TAR-001T.</title>
        <authorList>
            <person name="Tsubouchi T."/>
            <person name="Nishi S."/>
            <person name="Usui K."/>
            <person name="Shimane Y."/>
            <person name="Takaki Y."/>
            <person name="Maruyama T."/>
            <person name="Hatada Y."/>
        </authorList>
    </citation>
    <scope>NUCLEOTIDE SEQUENCE [LARGE SCALE GENOMIC DNA]</scope>
    <source>
        <strain evidence="3">TAR-001</strain>
    </source>
</reference>
<organism evidence="2 3">
    <name type="scientific">Brevundimonas abyssalis TAR-001</name>
    <dbReference type="NCBI Taxonomy" id="1391729"/>
    <lineage>
        <taxon>Bacteria</taxon>
        <taxon>Pseudomonadati</taxon>
        <taxon>Pseudomonadota</taxon>
        <taxon>Alphaproteobacteria</taxon>
        <taxon>Caulobacterales</taxon>
        <taxon>Caulobacteraceae</taxon>
        <taxon>Brevundimonas</taxon>
    </lineage>
</organism>
<dbReference type="PANTHER" id="PTHR38468:SF1">
    <property type="entry name" value="SLL0939 PROTEIN"/>
    <property type="match status" value="1"/>
</dbReference>